<dbReference type="PROSITE" id="PS50088">
    <property type="entry name" value="ANK_REPEAT"/>
    <property type="match status" value="4"/>
</dbReference>
<dbReference type="Gene3D" id="3.30.460.90">
    <property type="match status" value="1"/>
</dbReference>
<reference evidence="5 6" key="1">
    <citation type="journal article" date="2017" name="Nat. Ecol. Evol.">
        <title>Scallop genome provides insights into evolution of bilaterian karyotype and development.</title>
        <authorList>
            <person name="Wang S."/>
            <person name="Zhang J."/>
            <person name="Jiao W."/>
            <person name="Li J."/>
            <person name="Xun X."/>
            <person name="Sun Y."/>
            <person name="Guo X."/>
            <person name="Huan P."/>
            <person name="Dong B."/>
            <person name="Zhang L."/>
            <person name="Hu X."/>
            <person name="Sun X."/>
            <person name="Wang J."/>
            <person name="Zhao C."/>
            <person name="Wang Y."/>
            <person name="Wang D."/>
            <person name="Huang X."/>
            <person name="Wang R."/>
            <person name="Lv J."/>
            <person name="Li Y."/>
            <person name="Zhang Z."/>
            <person name="Liu B."/>
            <person name="Lu W."/>
            <person name="Hui Y."/>
            <person name="Liang J."/>
            <person name="Zhou Z."/>
            <person name="Hou R."/>
            <person name="Li X."/>
            <person name="Liu Y."/>
            <person name="Li H."/>
            <person name="Ning X."/>
            <person name="Lin Y."/>
            <person name="Zhao L."/>
            <person name="Xing Q."/>
            <person name="Dou J."/>
            <person name="Li Y."/>
            <person name="Mao J."/>
            <person name="Guo H."/>
            <person name="Dou H."/>
            <person name="Li T."/>
            <person name="Mu C."/>
            <person name="Jiang W."/>
            <person name="Fu Q."/>
            <person name="Fu X."/>
            <person name="Miao Y."/>
            <person name="Liu J."/>
            <person name="Yu Q."/>
            <person name="Li R."/>
            <person name="Liao H."/>
            <person name="Li X."/>
            <person name="Kong Y."/>
            <person name="Jiang Z."/>
            <person name="Chourrout D."/>
            <person name="Li R."/>
            <person name="Bao Z."/>
        </authorList>
    </citation>
    <scope>NUCLEOTIDE SEQUENCE [LARGE SCALE GENOMIC DNA]</scope>
    <source>
        <strain evidence="5 6">PY_sf001</strain>
    </source>
</reference>
<dbReference type="Pfam" id="PF12796">
    <property type="entry name" value="Ank_2"/>
    <property type="match status" value="2"/>
</dbReference>
<dbReference type="InterPro" id="IPR036770">
    <property type="entry name" value="Ankyrin_rpt-contain_sf"/>
</dbReference>
<dbReference type="PANTHER" id="PTHR24198">
    <property type="entry name" value="ANKYRIN REPEAT AND PROTEIN KINASE DOMAIN-CONTAINING PROTEIN"/>
    <property type="match status" value="1"/>
</dbReference>
<feature type="repeat" description="ANK" evidence="3">
    <location>
        <begin position="399"/>
        <end position="431"/>
    </location>
</feature>
<dbReference type="OrthoDB" id="6022754at2759"/>
<proteinExistence type="predicted"/>
<keyword evidence="6" id="KW-1185">Reference proteome</keyword>
<feature type="repeat" description="ANK" evidence="3">
    <location>
        <begin position="68"/>
        <end position="101"/>
    </location>
</feature>
<evidence type="ECO:0000256" key="2">
    <source>
        <dbReference type="ARBA" id="ARBA00023043"/>
    </source>
</evidence>
<dbReference type="PROSITE" id="PS50297">
    <property type="entry name" value="ANK_REP_REGION"/>
    <property type="match status" value="3"/>
</dbReference>
<dbReference type="Proteomes" id="UP000242188">
    <property type="component" value="Unassembled WGS sequence"/>
</dbReference>
<comment type="caution">
    <text evidence="5">The sequence shown here is derived from an EMBL/GenBank/DDBJ whole genome shotgun (WGS) entry which is preliminary data.</text>
</comment>
<dbReference type="Gene3D" id="1.25.40.20">
    <property type="entry name" value="Ankyrin repeat-containing domain"/>
    <property type="match status" value="2"/>
</dbReference>
<feature type="repeat" description="ANK" evidence="3">
    <location>
        <begin position="35"/>
        <end position="67"/>
    </location>
</feature>
<dbReference type="InterPro" id="IPR002110">
    <property type="entry name" value="Ankyrin_rpt"/>
</dbReference>
<keyword evidence="2 3" id="KW-0040">ANK repeat</keyword>
<sequence length="1054" mass="120220">MLKDTPSRAIIQFQDHAGVQRLLQSGTSPNRQNVDDPVPLLTAMDNSDLHMVKLLLDHGPTVNIQDADGESPLHYATQDTVMAEVMEILLHAGADVNCLNKWTRTALHYVCYGGDLDKMELLLNSPGIRVKVQDEDGNTCLHSLMTYDEGENDDVEFWKRGLNMLLEAGVDVNITNKKGQTVLHMAAEHELQAETILSILLTKGNGFHFEVQDTNGNNFLLSYINRLGSDRQLLCKILKEECQSFHSIRSGFIKDIINMEAENGETPFLRFLFGSSIFDLEILQHFVRAGAEVNKPNSLGRTPLHRILMKELIENRLNVCKILLDGGAYTNAQDEFGLTPIFWARTAKQVGLICDAGADVTLTDKFGRNPLMNLTFPRTLEAAEELVVRGCSVNTVDMNGATPLHYAVWMNDFDLIEMLVTVGGDSSLPDGDNRTPLMLAEVLDHTKICEYLERQNLNTCNKEGQGQKEHVEIIYKRDNSFSREHWPGNQLTLNDKDIVKGTNIIDALEMQRYNGSVLAKQLLTRPGSGKLFDNPETTHVIDTVQRFVTKLSERISQRDPRFKNDIIQMGSMSEGTKTGYPDEFDFACCLLDILPYCEIENDRGPSHEGFVRMKLREESRLPNQMGSFFDRNGYFKTYHVRLKLFELVWDILLEKEMWQNTEILYVGDDETDGFDQMPVLNFQILWNCRIFKGLKISIDFVPAIRVYKSMADFSEKDSTNNPQEENALENGLLMLLHPPEEITPKTRDVFEIEEDTFSRIEVSHDNDLDELVKSRLRVSCAPVEVAFLDSLPKVTRESYILAKILKNECPKVRFDKDFFKELYDRDPLEIQRHEDSNFEPGEYDAYLSIVKAFNEASNSDDEENSLEIDVTSNTEQKAESKSLNISNQTYSSDDDSELHLSFGSSDNVEEQMEDAGCSPVDYLMSDDADHEEEDESAYTVFEANTLITSYMLKNALFHVIGKHPELCDPVLDQSTDEECWKITLDLTIQILEHLKDVSDTGEFPVYFLPRQNIFKFVYEFCRTMDQEEMGRRILSYGKRRNVFLNLILTLLRAP</sequence>
<dbReference type="SMART" id="SM00248">
    <property type="entry name" value="ANK"/>
    <property type="match status" value="9"/>
</dbReference>
<dbReference type="AlphaFoldDB" id="A0A210QQD9"/>
<protein>
    <submittedName>
        <fullName evidence="5">Ankyrin repeat protein</fullName>
    </submittedName>
</protein>
<dbReference type="EMBL" id="NEDP02002412">
    <property type="protein sequence ID" value="OWF50945.1"/>
    <property type="molecule type" value="Genomic_DNA"/>
</dbReference>
<keyword evidence="1" id="KW-0677">Repeat</keyword>
<dbReference type="PANTHER" id="PTHR24198:SF194">
    <property type="entry name" value="INVERSIN-A"/>
    <property type="match status" value="1"/>
</dbReference>
<feature type="region of interest" description="Disordered" evidence="4">
    <location>
        <begin position="858"/>
        <end position="896"/>
    </location>
</feature>
<evidence type="ECO:0000256" key="4">
    <source>
        <dbReference type="SAM" id="MobiDB-lite"/>
    </source>
</evidence>
<accession>A0A210QQD9</accession>
<evidence type="ECO:0000313" key="5">
    <source>
        <dbReference type="EMBL" id="OWF50945.1"/>
    </source>
</evidence>
<evidence type="ECO:0000256" key="3">
    <source>
        <dbReference type="PROSITE-ProRule" id="PRU00023"/>
    </source>
</evidence>
<feature type="compositionally biased region" description="Polar residues" evidence="4">
    <location>
        <begin position="870"/>
        <end position="891"/>
    </location>
</feature>
<evidence type="ECO:0000313" key="6">
    <source>
        <dbReference type="Proteomes" id="UP000242188"/>
    </source>
</evidence>
<evidence type="ECO:0000256" key="1">
    <source>
        <dbReference type="ARBA" id="ARBA00022737"/>
    </source>
</evidence>
<organism evidence="5 6">
    <name type="scientific">Mizuhopecten yessoensis</name>
    <name type="common">Japanese scallop</name>
    <name type="synonym">Patinopecten yessoensis</name>
    <dbReference type="NCBI Taxonomy" id="6573"/>
    <lineage>
        <taxon>Eukaryota</taxon>
        <taxon>Metazoa</taxon>
        <taxon>Spiralia</taxon>
        <taxon>Lophotrochozoa</taxon>
        <taxon>Mollusca</taxon>
        <taxon>Bivalvia</taxon>
        <taxon>Autobranchia</taxon>
        <taxon>Pteriomorphia</taxon>
        <taxon>Pectinida</taxon>
        <taxon>Pectinoidea</taxon>
        <taxon>Pectinidae</taxon>
        <taxon>Mizuhopecten</taxon>
    </lineage>
</organism>
<name>A0A210QQD9_MIZYE</name>
<feature type="repeat" description="ANK" evidence="3">
    <location>
        <begin position="299"/>
        <end position="335"/>
    </location>
</feature>
<dbReference type="SUPFAM" id="SSF48403">
    <property type="entry name" value="Ankyrin repeat"/>
    <property type="match status" value="2"/>
</dbReference>
<gene>
    <name evidence="5" type="ORF">KP79_PYT25643</name>
</gene>